<evidence type="ECO:0000256" key="2">
    <source>
        <dbReference type="ARBA" id="ARBA00022448"/>
    </source>
</evidence>
<evidence type="ECO:0000313" key="10">
    <source>
        <dbReference type="Proteomes" id="UP001516023"/>
    </source>
</evidence>
<feature type="transmembrane region" description="Helical" evidence="8">
    <location>
        <begin position="106"/>
        <end position="128"/>
    </location>
</feature>
<reference evidence="9 10" key="1">
    <citation type="journal article" date="2020" name="G3 (Bethesda)">
        <title>Improved Reference Genome for Cyclotella cryptica CCMP332, a Model for Cell Wall Morphogenesis, Salinity Adaptation, and Lipid Production in Diatoms (Bacillariophyta).</title>
        <authorList>
            <person name="Roberts W.R."/>
            <person name="Downey K.M."/>
            <person name="Ruck E.C."/>
            <person name="Traller J.C."/>
            <person name="Alverson A.J."/>
        </authorList>
    </citation>
    <scope>NUCLEOTIDE SEQUENCE [LARGE SCALE GENOMIC DNA]</scope>
    <source>
        <strain evidence="9 10">CCMP332</strain>
    </source>
</reference>
<dbReference type="AlphaFoldDB" id="A0ABD3PU52"/>
<keyword evidence="6 8" id="KW-0472">Membrane</keyword>
<dbReference type="InterPro" id="IPR023271">
    <property type="entry name" value="Aquaporin-like"/>
</dbReference>
<dbReference type="InterPro" id="IPR000425">
    <property type="entry name" value="MIP"/>
</dbReference>
<dbReference type="EMBL" id="JABMIG020000115">
    <property type="protein sequence ID" value="KAL3791342.1"/>
    <property type="molecule type" value="Genomic_DNA"/>
</dbReference>
<evidence type="ECO:0000256" key="7">
    <source>
        <dbReference type="RuleBase" id="RU000477"/>
    </source>
</evidence>
<dbReference type="PROSITE" id="PS00221">
    <property type="entry name" value="MIP"/>
    <property type="match status" value="1"/>
</dbReference>
<evidence type="ECO:0000256" key="5">
    <source>
        <dbReference type="ARBA" id="ARBA00022989"/>
    </source>
</evidence>
<dbReference type="GO" id="GO:0019755">
    <property type="term" value="P:one-carbon compound transport"/>
    <property type="evidence" value="ECO:0007669"/>
    <property type="project" value="UniProtKB-ARBA"/>
</dbReference>
<dbReference type="PANTHER" id="PTHR45665:SF9">
    <property type="entry name" value="AQUAPORIN-8"/>
    <property type="match status" value="1"/>
</dbReference>
<keyword evidence="4" id="KW-0677">Repeat</keyword>
<feature type="transmembrane region" description="Helical" evidence="8">
    <location>
        <begin position="72"/>
        <end position="94"/>
    </location>
</feature>
<dbReference type="Proteomes" id="UP001516023">
    <property type="component" value="Unassembled WGS sequence"/>
</dbReference>
<evidence type="ECO:0000256" key="1">
    <source>
        <dbReference type="ARBA" id="ARBA00004127"/>
    </source>
</evidence>
<keyword evidence="2 7" id="KW-0813">Transport</keyword>
<evidence type="ECO:0000256" key="3">
    <source>
        <dbReference type="ARBA" id="ARBA00022692"/>
    </source>
</evidence>
<feature type="transmembrane region" description="Helical" evidence="8">
    <location>
        <begin position="36"/>
        <end position="60"/>
    </location>
</feature>
<keyword evidence="3 7" id="KW-0812">Transmembrane</keyword>
<name>A0ABD3PU52_9STRA</name>
<dbReference type="GO" id="GO:0012505">
    <property type="term" value="C:endomembrane system"/>
    <property type="evidence" value="ECO:0007669"/>
    <property type="project" value="UniProtKB-SubCell"/>
</dbReference>
<sequence length="220" mass="22215">MMFNPKTITETVGTALLVFTIQVASSELAPLAIGSILIAGVFAGGPVSGAHYNPAVSLAVTLRGNMSFQEMVPYMIAQLVGAALGGLCGGVVAGRFSTVDMGAEASYLQALLAEVVVTFALCFVVLSVATNPKVDNNHYYGLAIGLVVVSGAIAVGPISGGAFNPAVALGLSISGAFANLRYGFMVAAANLVGAVVAAICFRVVIPEVSGTVDETMPLTT</sequence>
<dbReference type="SUPFAM" id="SSF81338">
    <property type="entry name" value="Aquaporin-like"/>
    <property type="match status" value="1"/>
</dbReference>
<proteinExistence type="inferred from homology"/>
<dbReference type="GO" id="GO:0016020">
    <property type="term" value="C:membrane"/>
    <property type="evidence" value="ECO:0007669"/>
    <property type="project" value="UniProtKB-ARBA"/>
</dbReference>
<feature type="transmembrane region" description="Helical" evidence="8">
    <location>
        <begin position="182"/>
        <end position="205"/>
    </location>
</feature>
<feature type="transmembrane region" description="Helical" evidence="8">
    <location>
        <begin position="140"/>
        <end position="162"/>
    </location>
</feature>
<dbReference type="InterPro" id="IPR034294">
    <property type="entry name" value="Aquaporin_transptr"/>
</dbReference>
<organism evidence="9 10">
    <name type="scientific">Cyclotella cryptica</name>
    <dbReference type="NCBI Taxonomy" id="29204"/>
    <lineage>
        <taxon>Eukaryota</taxon>
        <taxon>Sar</taxon>
        <taxon>Stramenopiles</taxon>
        <taxon>Ochrophyta</taxon>
        <taxon>Bacillariophyta</taxon>
        <taxon>Coscinodiscophyceae</taxon>
        <taxon>Thalassiosirophycidae</taxon>
        <taxon>Stephanodiscales</taxon>
        <taxon>Stephanodiscaceae</taxon>
        <taxon>Cyclotella</taxon>
    </lineage>
</organism>
<keyword evidence="10" id="KW-1185">Reference proteome</keyword>
<protein>
    <submittedName>
        <fullName evidence="9">Uncharacterized protein</fullName>
    </submittedName>
</protein>
<keyword evidence="5 8" id="KW-1133">Transmembrane helix</keyword>
<comment type="similarity">
    <text evidence="7">Belongs to the MIP/aquaporin (TC 1.A.8) family.</text>
</comment>
<evidence type="ECO:0000256" key="8">
    <source>
        <dbReference type="SAM" id="Phobius"/>
    </source>
</evidence>
<dbReference type="Pfam" id="PF00230">
    <property type="entry name" value="MIP"/>
    <property type="match status" value="1"/>
</dbReference>
<gene>
    <name evidence="9" type="ORF">HJC23_006071</name>
</gene>
<dbReference type="PRINTS" id="PR00783">
    <property type="entry name" value="MINTRINSICP"/>
</dbReference>
<dbReference type="GO" id="GO:0005737">
    <property type="term" value="C:cytoplasm"/>
    <property type="evidence" value="ECO:0007669"/>
    <property type="project" value="UniProtKB-ARBA"/>
</dbReference>
<evidence type="ECO:0000313" key="9">
    <source>
        <dbReference type="EMBL" id="KAL3791342.1"/>
    </source>
</evidence>
<comment type="subcellular location">
    <subcellularLocation>
        <location evidence="1">Endomembrane system</location>
        <topology evidence="1">Multi-pass membrane protein</topology>
    </subcellularLocation>
</comment>
<accession>A0ABD3PU52</accession>
<comment type="caution">
    <text evidence="9">The sequence shown here is derived from an EMBL/GenBank/DDBJ whole genome shotgun (WGS) entry which is preliminary data.</text>
</comment>
<dbReference type="Gene3D" id="1.20.1080.10">
    <property type="entry name" value="Glycerol uptake facilitator protein"/>
    <property type="match status" value="1"/>
</dbReference>
<evidence type="ECO:0000256" key="6">
    <source>
        <dbReference type="ARBA" id="ARBA00023136"/>
    </source>
</evidence>
<evidence type="ECO:0000256" key="4">
    <source>
        <dbReference type="ARBA" id="ARBA00022737"/>
    </source>
</evidence>
<dbReference type="GO" id="GO:0015250">
    <property type="term" value="F:water channel activity"/>
    <property type="evidence" value="ECO:0007669"/>
    <property type="project" value="UniProtKB-ARBA"/>
</dbReference>
<dbReference type="InterPro" id="IPR022357">
    <property type="entry name" value="MIP_CS"/>
</dbReference>
<dbReference type="PANTHER" id="PTHR45665">
    <property type="entry name" value="AQUAPORIN-8"/>
    <property type="match status" value="1"/>
</dbReference>